<dbReference type="RefSeq" id="WP_099512626.1">
    <property type="nucleotide sequence ID" value="NZ_CP016616.1"/>
</dbReference>
<accession>A0A1B2ENQ3</accession>
<dbReference type="OrthoDB" id="1346484at2"/>
<sequence length="187" mass="19878">MRGFGRFLIATLCGLVIAVGVHIAAILASPYLAEQDAFAKMQPTLTADKAQIVSAPGGENTWLPRPDPAVAVAACAFDLRNGPMRIATRTGTLPVSFSFHKESGGVFFAVTDRAAVRGELEIVAMTARQLDEARAAEDENDPSRDVRIVSPEQQGFVIVRVAAPMPSLRPQAEEAATAVSCTAEQDQ</sequence>
<proteinExistence type="predicted"/>
<dbReference type="EMBL" id="CP016616">
    <property type="protein sequence ID" value="ANY81580.1"/>
    <property type="molecule type" value="Genomic_DNA"/>
</dbReference>
<evidence type="ECO:0000313" key="1">
    <source>
        <dbReference type="EMBL" id="ANY81580.1"/>
    </source>
</evidence>
<dbReference type="KEGG" id="moc:BB934_04640"/>
<organism evidence="1">
    <name type="scientific">Microvirga ossetica</name>
    <dbReference type="NCBI Taxonomy" id="1882682"/>
    <lineage>
        <taxon>Bacteria</taxon>
        <taxon>Pseudomonadati</taxon>
        <taxon>Pseudomonadota</taxon>
        <taxon>Alphaproteobacteria</taxon>
        <taxon>Hyphomicrobiales</taxon>
        <taxon>Methylobacteriaceae</taxon>
        <taxon>Microvirga</taxon>
    </lineage>
</organism>
<protein>
    <recommendedName>
        <fullName evidence="2">DUF1254 domain-containing protein</fullName>
    </recommendedName>
</protein>
<dbReference type="AlphaFoldDB" id="A0A1B2ENQ3"/>
<gene>
    <name evidence="1" type="ORF">BB934_04640</name>
</gene>
<evidence type="ECO:0008006" key="2">
    <source>
        <dbReference type="Google" id="ProtNLM"/>
    </source>
</evidence>
<reference evidence="1" key="1">
    <citation type="submission" date="2016-07" db="EMBL/GenBank/DDBJ databases">
        <title>Microvirga ossetica sp. nov. a new species of rhizobia isolated from root nodules of the legume species Vicia alpestris Steven originated from North Ossetia region in the Caucasus.</title>
        <authorList>
            <person name="Safronova V.I."/>
            <person name="Kuznetsova I.G."/>
            <person name="Sazanova A.L."/>
            <person name="Belimov A."/>
            <person name="Andronov E."/>
            <person name="Osledkin Y.S."/>
            <person name="Onishchuk O.P."/>
            <person name="Kurchak O.N."/>
            <person name="Shaposhnikov A.I."/>
            <person name="Willems A."/>
            <person name="Tikhonovich I.A."/>
        </authorList>
    </citation>
    <scope>NUCLEOTIDE SEQUENCE [LARGE SCALE GENOMIC DNA]</scope>
    <source>
        <strain evidence="1">V5/3M</strain>
    </source>
</reference>
<name>A0A1B2ENQ3_9HYPH</name>